<feature type="non-terminal residue" evidence="10">
    <location>
        <position position="142"/>
    </location>
</feature>
<dbReference type="GO" id="GO:0019631">
    <property type="term" value="P:quinate catabolic process"/>
    <property type="evidence" value="ECO:0007669"/>
    <property type="project" value="TreeGrafter"/>
</dbReference>
<evidence type="ECO:0000256" key="6">
    <source>
        <dbReference type="ARBA" id="ARBA00023239"/>
    </source>
</evidence>
<organism evidence="10 11">
    <name type="scientific">Candidatus Thermofonsia Clade 3 bacterium</name>
    <dbReference type="NCBI Taxonomy" id="2364212"/>
    <lineage>
        <taxon>Bacteria</taxon>
        <taxon>Bacillati</taxon>
        <taxon>Chloroflexota</taxon>
        <taxon>Candidatus Thermofontia</taxon>
        <taxon>Candidatus Thermofonsia Clade 3</taxon>
    </lineage>
</organism>
<dbReference type="HAMAP" id="MF_00169">
    <property type="entry name" value="AroQ"/>
    <property type="match status" value="1"/>
</dbReference>
<feature type="binding site" evidence="8">
    <location>
        <position position="87"/>
    </location>
    <ligand>
        <name>substrate</name>
    </ligand>
</feature>
<sequence length="142" mass="15202">MPKVLLLNGPNLNLLGEREPAIYGAETLEQVVQRATAYAQSLGLEVRHVQSNHEGALIDALHEARAWAEGVILNAGAYTHTSLALRDAIAAVGLPTIEVHLSNIHAREPFRHHSAIAPVCVGTISGFGANGYLLAVQAMAWR</sequence>
<comment type="pathway">
    <text evidence="2">Metabolic intermediate biosynthesis; chorismate biosynthesis; chorismate from D-erythrose 4-phosphate and phosphoenolpyruvate: step 3/7.</text>
</comment>
<comment type="subunit">
    <text evidence="4">Homododecamer.</text>
</comment>
<accession>A0A2M8Q846</accession>
<evidence type="ECO:0000256" key="7">
    <source>
        <dbReference type="PIRSR" id="PIRSR001399-1"/>
    </source>
</evidence>
<comment type="catalytic activity">
    <reaction evidence="1">
        <text>3-dehydroquinate = 3-dehydroshikimate + H2O</text>
        <dbReference type="Rhea" id="RHEA:21096"/>
        <dbReference type="ChEBI" id="CHEBI:15377"/>
        <dbReference type="ChEBI" id="CHEBI:16630"/>
        <dbReference type="ChEBI" id="CHEBI:32364"/>
        <dbReference type="EC" id="4.2.1.10"/>
    </reaction>
</comment>
<proteinExistence type="inferred from homology"/>
<dbReference type="EMBL" id="PGTN01000587">
    <property type="protein sequence ID" value="PJF45971.1"/>
    <property type="molecule type" value="Genomic_DNA"/>
</dbReference>
<dbReference type="PROSITE" id="PS01029">
    <property type="entry name" value="DEHYDROQUINASE_II"/>
    <property type="match status" value="1"/>
</dbReference>
<feature type="binding site" evidence="8">
    <location>
        <position position="111"/>
    </location>
    <ligand>
        <name>substrate</name>
    </ligand>
</feature>
<dbReference type="EC" id="4.2.1.10" evidence="5"/>
<dbReference type="NCBIfam" id="NF003807">
    <property type="entry name" value="PRK05395.1-4"/>
    <property type="match status" value="1"/>
</dbReference>
<dbReference type="GO" id="GO:0003855">
    <property type="term" value="F:3-dehydroquinate dehydratase activity"/>
    <property type="evidence" value="ECO:0007669"/>
    <property type="project" value="UniProtKB-EC"/>
</dbReference>
<dbReference type="UniPathway" id="UPA00053">
    <property type="reaction ID" value="UER00086"/>
</dbReference>
<feature type="site" description="Transition state stabilizer" evidence="9">
    <location>
        <position position="18"/>
    </location>
</feature>
<feature type="binding site" evidence="8">
    <location>
        <position position="74"/>
    </location>
    <ligand>
        <name>substrate</name>
    </ligand>
</feature>
<evidence type="ECO:0000256" key="8">
    <source>
        <dbReference type="PIRSR" id="PIRSR001399-2"/>
    </source>
</evidence>
<dbReference type="NCBIfam" id="NF003805">
    <property type="entry name" value="PRK05395.1-2"/>
    <property type="match status" value="1"/>
</dbReference>
<evidence type="ECO:0000256" key="9">
    <source>
        <dbReference type="PIRSR" id="PIRSR001399-3"/>
    </source>
</evidence>
<dbReference type="InterPro" id="IPR018509">
    <property type="entry name" value="DHquinase_II_CS"/>
</dbReference>
<feature type="binding site" evidence="8">
    <location>
        <begin position="101"/>
        <end position="102"/>
    </location>
    <ligand>
        <name>substrate</name>
    </ligand>
</feature>
<dbReference type="PIRSF" id="PIRSF001399">
    <property type="entry name" value="DHquinase_II"/>
    <property type="match status" value="1"/>
</dbReference>
<dbReference type="CDD" id="cd00466">
    <property type="entry name" value="DHQase_II"/>
    <property type="match status" value="1"/>
</dbReference>
<dbReference type="SUPFAM" id="SSF52304">
    <property type="entry name" value="Type II 3-dehydroquinate dehydratase"/>
    <property type="match status" value="1"/>
</dbReference>
<feature type="binding site" evidence="8">
    <location>
        <position position="80"/>
    </location>
    <ligand>
        <name>substrate</name>
    </ligand>
</feature>
<dbReference type="NCBIfam" id="NF003806">
    <property type="entry name" value="PRK05395.1-3"/>
    <property type="match status" value="1"/>
</dbReference>
<dbReference type="InterPro" id="IPR001874">
    <property type="entry name" value="DHquinase_II"/>
</dbReference>
<feature type="active site" description="Proton donor" evidence="7">
    <location>
        <position position="100"/>
    </location>
</feature>
<dbReference type="Gene3D" id="3.40.50.9100">
    <property type="entry name" value="Dehydroquinase, class II"/>
    <property type="match status" value="1"/>
</dbReference>
<evidence type="ECO:0000256" key="3">
    <source>
        <dbReference type="ARBA" id="ARBA00011037"/>
    </source>
</evidence>
<comment type="caution">
    <text evidence="10">The sequence shown here is derived from an EMBL/GenBank/DDBJ whole genome shotgun (WGS) entry which is preliminary data.</text>
</comment>
<feature type="active site" description="Proton acceptor" evidence="7">
    <location>
        <position position="23"/>
    </location>
</feature>
<dbReference type="PANTHER" id="PTHR21272:SF3">
    <property type="entry name" value="CATABOLIC 3-DEHYDROQUINASE"/>
    <property type="match status" value="1"/>
</dbReference>
<name>A0A2M8Q846_9CHLR</name>
<comment type="similarity">
    <text evidence="3">Belongs to the type-II 3-dehydroquinase family.</text>
</comment>
<dbReference type="PANTHER" id="PTHR21272">
    <property type="entry name" value="CATABOLIC 3-DEHYDROQUINASE"/>
    <property type="match status" value="1"/>
</dbReference>
<evidence type="ECO:0000256" key="2">
    <source>
        <dbReference type="ARBA" id="ARBA00004902"/>
    </source>
</evidence>
<evidence type="ECO:0000313" key="10">
    <source>
        <dbReference type="EMBL" id="PJF45971.1"/>
    </source>
</evidence>
<dbReference type="NCBIfam" id="TIGR01088">
    <property type="entry name" value="aroQ"/>
    <property type="match status" value="1"/>
</dbReference>
<dbReference type="Proteomes" id="UP000230790">
    <property type="component" value="Unassembled WGS sequence"/>
</dbReference>
<reference evidence="10 11" key="1">
    <citation type="submission" date="2017-11" db="EMBL/GenBank/DDBJ databases">
        <title>Evolution of Phototrophy in the Chloroflexi Phylum Driven by Horizontal Gene Transfer.</title>
        <authorList>
            <person name="Ward L.M."/>
            <person name="Hemp J."/>
            <person name="Shih P.M."/>
            <person name="Mcglynn S.E."/>
            <person name="Fischer W."/>
        </authorList>
    </citation>
    <scope>NUCLEOTIDE SEQUENCE [LARGE SCALE GENOMIC DNA]</scope>
    <source>
        <strain evidence="10">JP3_7</strain>
    </source>
</reference>
<evidence type="ECO:0000256" key="1">
    <source>
        <dbReference type="ARBA" id="ARBA00001864"/>
    </source>
</evidence>
<dbReference type="InterPro" id="IPR036441">
    <property type="entry name" value="DHquinase_II_sf"/>
</dbReference>
<protein>
    <recommendedName>
        <fullName evidence="5">3-dehydroquinate dehydratase</fullName>
        <ecNumber evidence="5">4.2.1.10</ecNumber>
    </recommendedName>
</protein>
<gene>
    <name evidence="10" type="primary">aroQ</name>
    <name evidence="10" type="ORF">CUN48_16180</name>
</gene>
<dbReference type="AlphaFoldDB" id="A0A2M8Q846"/>
<dbReference type="Pfam" id="PF01220">
    <property type="entry name" value="DHquinase_II"/>
    <property type="match status" value="1"/>
</dbReference>
<evidence type="ECO:0000256" key="5">
    <source>
        <dbReference type="ARBA" id="ARBA00012060"/>
    </source>
</evidence>
<evidence type="ECO:0000313" key="11">
    <source>
        <dbReference type="Proteomes" id="UP000230790"/>
    </source>
</evidence>
<keyword evidence="6" id="KW-0456">Lyase</keyword>
<evidence type="ECO:0000256" key="4">
    <source>
        <dbReference type="ARBA" id="ARBA00011193"/>
    </source>
</evidence>
<dbReference type="GO" id="GO:0009423">
    <property type="term" value="P:chorismate biosynthetic process"/>
    <property type="evidence" value="ECO:0007669"/>
    <property type="project" value="UniProtKB-UniPathway"/>
</dbReference>